<keyword evidence="2" id="KW-1185">Reference proteome</keyword>
<dbReference type="RefSeq" id="XP_068362471.1">
    <property type="nucleotide sequence ID" value="XM_068502149.1"/>
</dbReference>
<comment type="caution">
    <text evidence="1">The sequence shown here is derived from an EMBL/GenBank/DDBJ whole genome shotgun (WGS) entry which is preliminary data.</text>
</comment>
<dbReference type="VEuPathDB" id="TrichDB:TRFO_21724"/>
<proteinExistence type="predicted"/>
<evidence type="ECO:0000313" key="2">
    <source>
        <dbReference type="Proteomes" id="UP000179807"/>
    </source>
</evidence>
<dbReference type="AlphaFoldDB" id="A0A1J4KD30"/>
<dbReference type="Proteomes" id="UP000179807">
    <property type="component" value="Unassembled WGS sequence"/>
</dbReference>
<name>A0A1J4KD30_9EUKA</name>
<organism evidence="1 2">
    <name type="scientific">Tritrichomonas foetus</name>
    <dbReference type="NCBI Taxonomy" id="1144522"/>
    <lineage>
        <taxon>Eukaryota</taxon>
        <taxon>Metamonada</taxon>
        <taxon>Parabasalia</taxon>
        <taxon>Tritrichomonadida</taxon>
        <taxon>Tritrichomonadidae</taxon>
        <taxon>Tritrichomonas</taxon>
    </lineage>
</organism>
<gene>
    <name evidence="1" type="ORF">TRFO_21724</name>
</gene>
<sequence>MSILINDMVYDLNGIIYNEKGKYIAVIKNGLGQFVQCHNQFCEVVTTLKTKYVYMLFYQCRKYASVNYISVWQRLSENDRKIIAPIHVSATKSINNSEIDWSVFSLSNNYLKFAILLLRKYNISEPFSTLLSMDEFPEFMYQIVFEENDCQVFYDAPSEFMQAMIRYPDQEKLRQTLIKYSNHDDLFLCAQSTLFSLKMPPEVAFDSICKLDNRSLTLSSSIPQFPFFFFYSLTSNPDRQKVLNILKNKEAASIIFSLNNEELIPFLIPLTDEVFRVVISHSSKDFVTNLLRQAKLLQNGNDTEKDDTNGQ</sequence>
<accession>A0A1J4KD30</accession>
<protein>
    <submittedName>
        <fullName evidence="1">Uncharacterized protein</fullName>
    </submittedName>
</protein>
<dbReference type="GeneID" id="94836853"/>
<dbReference type="EMBL" id="MLAK01000641">
    <property type="protein sequence ID" value="OHT09335.1"/>
    <property type="molecule type" value="Genomic_DNA"/>
</dbReference>
<evidence type="ECO:0000313" key="1">
    <source>
        <dbReference type="EMBL" id="OHT09335.1"/>
    </source>
</evidence>
<reference evidence="1" key="1">
    <citation type="submission" date="2016-10" db="EMBL/GenBank/DDBJ databases">
        <authorList>
            <person name="Benchimol M."/>
            <person name="Almeida L.G."/>
            <person name="Vasconcelos A.T."/>
            <person name="Perreira-Neves A."/>
            <person name="Rosa I.A."/>
            <person name="Tasca T."/>
            <person name="Bogo M.R."/>
            <person name="de Souza W."/>
        </authorList>
    </citation>
    <scope>NUCLEOTIDE SEQUENCE [LARGE SCALE GENOMIC DNA]</scope>
    <source>
        <strain evidence="1">K</strain>
    </source>
</reference>